<dbReference type="PANTHER" id="PTHR48090:SF7">
    <property type="entry name" value="RFBJ PROTEIN"/>
    <property type="match status" value="1"/>
</dbReference>
<dbReference type="KEGG" id="abac:LuPra_01325"/>
<dbReference type="CDD" id="cd04179">
    <property type="entry name" value="DPM_DPG-synthase_like"/>
    <property type="match status" value="1"/>
</dbReference>
<organism evidence="2 3">
    <name type="scientific">Luteitalea pratensis</name>
    <dbReference type="NCBI Taxonomy" id="1855912"/>
    <lineage>
        <taxon>Bacteria</taxon>
        <taxon>Pseudomonadati</taxon>
        <taxon>Acidobacteriota</taxon>
        <taxon>Vicinamibacteria</taxon>
        <taxon>Vicinamibacterales</taxon>
        <taxon>Vicinamibacteraceae</taxon>
        <taxon>Luteitalea</taxon>
    </lineage>
</organism>
<proteinExistence type="predicted"/>
<dbReference type="Gene3D" id="3.90.550.10">
    <property type="entry name" value="Spore Coat Polysaccharide Biosynthesis Protein SpsA, Chain A"/>
    <property type="match status" value="1"/>
</dbReference>
<accession>A0A143PHV2</accession>
<dbReference type="EMBL" id="CP015136">
    <property type="protein sequence ID" value="AMY08137.1"/>
    <property type="molecule type" value="Genomic_DNA"/>
</dbReference>
<name>A0A143PHV2_LUTPR</name>
<dbReference type="InterPro" id="IPR050256">
    <property type="entry name" value="Glycosyltransferase_2"/>
</dbReference>
<dbReference type="Proteomes" id="UP000076079">
    <property type="component" value="Chromosome"/>
</dbReference>
<dbReference type="InterPro" id="IPR001173">
    <property type="entry name" value="Glyco_trans_2-like"/>
</dbReference>
<dbReference type="PANTHER" id="PTHR48090">
    <property type="entry name" value="UNDECAPRENYL-PHOSPHATE 4-DEOXY-4-FORMAMIDO-L-ARABINOSE TRANSFERASE-RELATED"/>
    <property type="match status" value="1"/>
</dbReference>
<dbReference type="RefSeq" id="WP_157898819.1">
    <property type="nucleotide sequence ID" value="NZ_CP015136.1"/>
</dbReference>
<dbReference type="Pfam" id="PF00535">
    <property type="entry name" value="Glycos_transf_2"/>
    <property type="match status" value="1"/>
</dbReference>
<evidence type="ECO:0000313" key="2">
    <source>
        <dbReference type="EMBL" id="AMY08137.1"/>
    </source>
</evidence>
<evidence type="ECO:0000259" key="1">
    <source>
        <dbReference type="Pfam" id="PF00535"/>
    </source>
</evidence>
<reference evidence="2 3" key="1">
    <citation type="journal article" date="2016" name="Genome Announc.">
        <title>First Complete Genome Sequence of a Subdivision 6 Acidobacterium Strain.</title>
        <authorList>
            <person name="Huang S."/>
            <person name="Vieira S."/>
            <person name="Bunk B."/>
            <person name="Riedel T."/>
            <person name="Sproer C."/>
            <person name="Overmann J."/>
        </authorList>
    </citation>
    <scope>NUCLEOTIDE SEQUENCE [LARGE SCALE GENOMIC DNA]</scope>
    <source>
        <strain evidence="3">DSM 100886 HEG_-6_39</strain>
    </source>
</reference>
<dbReference type="InterPro" id="IPR029044">
    <property type="entry name" value="Nucleotide-diphossugar_trans"/>
</dbReference>
<dbReference type="STRING" id="1855912.LuPra_01325"/>
<evidence type="ECO:0000313" key="3">
    <source>
        <dbReference type="Proteomes" id="UP000076079"/>
    </source>
</evidence>
<protein>
    <submittedName>
        <fullName evidence="2">Putative glucosyl-3-phosphoglycerate synthase</fullName>
    </submittedName>
</protein>
<sequence>MNVTCYTDAVIQAHLDRAVAHHVATDVSAVIAAKQEAPSIGAVIDRARQYAGTIICVVGQSTDGTADVAARHGAIVLADGGRGKGEALRRAIPHIRTPIVVFLDADGSHDPEDIPLLVGPILEDASDHVTASRLRGGSSELHGGFDEFFRLAGSSFITACINWRFGCRLSDSQNGFRAIRTTVLAQLDLRENLTTIEQEMIIKTLRRGFRMTEVPSHEHRRLHGASHIRVWRSAPHYGYSLVKYLFF</sequence>
<feature type="domain" description="Glycosyltransferase 2-like" evidence="1">
    <location>
        <begin position="28"/>
        <end position="148"/>
    </location>
</feature>
<dbReference type="SUPFAM" id="SSF53448">
    <property type="entry name" value="Nucleotide-diphospho-sugar transferases"/>
    <property type="match status" value="1"/>
</dbReference>
<keyword evidence="3" id="KW-1185">Reference proteome</keyword>
<dbReference type="OrthoDB" id="9810303at2"/>
<dbReference type="AlphaFoldDB" id="A0A143PHV2"/>
<reference evidence="3" key="2">
    <citation type="submission" date="2016-04" db="EMBL/GenBank/DDBJ databases">
        <title>First Complete Genome Sequence of a Subdivision 6 Acidobacterium.</title>
        <authorList>
            <person name="Huang S."/>
            <person name="Vieira S."/>
            <person name="Bunk B."/>
            <person name="Riedel T."/>
            <person name="Sproeer C."/>
            <person name="Overmann J."/>
        </authorList>
    </citation>
    <scope>NUCLEOTIDE SEQUENCE [LARGE SCALE GENOMIC DNA]</scope>
    <source>
        <strain evidence="3">DSM 100886 HEG_-6_39</strain>
    </source>
</reference>
<gene>
    <name evidence="2" type="ORF">LuPra_01325</name>
</gene>